<dbReference type="InterPro" id="IPR011004">
    <property type="entry name" value="Trimer_LpxA-like_sf"/>
</dbReference>
<evidence type="ECO:0000313" key="1">
    <source>
        <dbReference type="EMBL" id="KKD35779.1"/>
    </source>
</evidence>
<dbReference type="Gene3D" id="2.160.10.10">
    <property type="entry name" value="Hexapeptide repeat proteins"/>
    <property type="match status" value="2"/>
</dbReference>
<dbReference type="OrthoDB" id="9815592at2"/>
<dbReference type="InterPro" id="IPR001451">
    <property type="entry name" value="Hexapep"/>
</dbReference>
<evidence type="ECO:0000313" key="2">
    <source>
        <dbReference type="Proteomes" id="UP000033607"/>
    </source>
</evidence>
<comment type="caution">
    <text evidence="1">The sequence shown here is derived from an EMBL/GenBank/DDBJ whole genome shotgun (WGS) entry which is preliminary data.</text>
</comment>
<dbReference type="PANTHER" id="PTHR23416:SF78">
    <property type="entry name" value="LIPOPOLYSACCHARIDE BIOSYNTHESIS O-ACETYL TRANSFERASE WBBJ-RELATED"/>
    <property type="match status" value="1"/>
</dbReference>
<accession>A0A0F5YA65</accession>
<sequence length="257" mass="27154">MVAPDEQQRIAKVPLSQQLNQTQSSALKRYQEKAVGTTQLIPFLSYELTTLLFGNLPGALGYITRKMFYPRLFKQVGKSVIFGKGIVIRHPGKISLGNGVAIDDYALLDASGAGEAGINIGDSVIISRNCVIQGKTAPVTIGEKTDIGCNTILTSGGGIFIGRSVLIAANCYIGGGRYITNRLDIPMMEQGVYTKGPVEIDDDVWLGAGAIVLDGVKIGKGCIVGAGAVVTKNLPDYSVAVGVPAKIIQNRQDTVSN</sequence>
<dbReference type="CDD" id="cd04647">
    <property type="entry name" value="LbH_MAT_like"/>
    <property type="match status" value="1"/>
</dbReference>
<dbReference type="EMBL" id="LATL02000286">
    <property type="protein sequence ID" value="KKD35779.1"/>
    <property type="molecule type" value="Genomic_DNA"/>
</dbReference>
<dbReference type="AlphaFoldDB" id="A0A0F5YA65"/>
<dbReference type="Pfam" id="PF14602">
    <property type="entry name" value="Hexapep_2"/>
    <property type="match status" value="1"/>
</dbReference>
<name>A0A0F5YA65_9CYAN</name>
<dbReference type="RefSeq" id="WP_046281003.1">
    <property type="nucleotide sequence ID" value="NZ_LATL02000286.1"/>
</dbReference>
<organism evidence="1 2">
    <name type="scientific">Limnoraphis robusta CS-951</name>
    <dbReference type="NCBI Taxonomy" id="1637645"/>
    <lineage>
        <taxon>Bacteria</taxon>
        <taxon>Bacillati</taxon>
        <taxon>Cyanobacteriota</taxon>
        <taxon>Cyanophyceae</taxon>
        <taxon>Oscillatoriophycideae</taxon>
        <taxon>Oscillatoriales</taxon>
        <taxon>Sirenicapillariaceae</taxon>
        <taxon>Limnoraphis</taxon>
    </lineage>
</organism>
<dbReference type="GO" id="GO:0031470">
    <property type="term" value="C:carboxysome"/>
    <property type="evidence" value="ECO:0007669"/>
    <property type="project" value="UniProtKB-ARBA"/>
</dbReference>
<dbReference type="Pfam" id="PF00132">
    <property type="entry name" value="Hexapep"/>
    <property type="match status" value="1"/>
</dbReference>
<keyword evidence="1" id="KW-0808">Transferase</keyword>
<dbReference type="Proteomes" id="UP000033607">
    <property type="component" value="Unassembled WGS sequence"/>
</dbReference>
<dbReference type="SUPFAM" id="SSF51161">
    <property type="entry name" value="Trimeric LpxA-like enzymes"/>
    <property type="match status" value="2"/>
</dbReference>
<proteinExistence type="predicted"/>
<dbReference type="InterPro" id="IPR051159">
    <property type="entry name" value="Hexapeptide_acetyltransf"/>
</dbReference>
<dbReference type="GO" id="GO:0043886">
    <property type="term" value="F:structural constituent of carboxysome shell"/>
    <property type="evidence" value="ECO:0007669"/>
    <property type="project" value="UniProtKB-ARBA"/>
</dbReference>
<reference evidence="1 2" key="1">
    <citation type="submission" date="2015-06" db="EMBL/GenBank/DDBJ databases">
        <title>Draft genome assembly of filamentous brackish cyanobacterium Limnoraphis robusta strain CS-951.</title>
        <authorList>
            <person name="Willis A."/>
            <person name="Parks M."/>
            <person name="Burford M.A."/>
        </authorList>
    </citation>
    <scope>NUCLEOTIDE SEQUENCE [LARGE SCALE GENOMIC DNA]</scope>
    <source>
        <strain evidence="1 2">CS-951</strain>
    </source>
</reference>
<dbReference type="PATRIC" id="fig|1637645.4.peg.5645"/>
<dbReference type="GO" id="GO:0016740">
    <property type="term" value="F:transferase activity"/>
    <property type="evidence" value="ECO:0007669"/>
    <property type="project" value="UniProtKB-KW"/>
</dbReference>
<protein>
    <submittedName>
        <fullName evidence="1">Acetyltransferase</fullName>
    </submittedName>
</protein>
<dbReference type="PANTHER" id="PTHR23416">
    <property type="entry name" value="SIALIC ACID SYNTHASE-RELATED"/>
    <property type="match status" value="1"/>
</dbReference>
<gene>
    <name evidence="1" type="ORF">WN50_23360</name>
</gene>